<reference evidence="2 3" key="1">
    <citation type="journal article" date="2018" name="New Phytol.">
        <title>Phylogenomics of Endogonaceae and evolution of mycorrhizas within Mucoromycota.</title>
        <authorList>
            <person name="Chang Y."/>
            <person name="Desiro A."/>
            <person name="Na H."/>
            <person name="Sandor L."/>
            <person name="Lipzen A."/>
            <person name="Clum A."/>
            <person name="Barry K."/>
            <person name="Grigoriev I.V."/>
            <person name="Martin F.M."/>
            <person name="Stajich J.E."/>
            <person name="Smith M.E."/>
            <person name="Bonito G."/>
            <person name="Spatafora J.W."/>
        </authorList>
    </citation>
    <scope>NUCLEOTIDE SEQUENCE [LARGE SCALE GENOMIC DNA]</scope>
    <source>
        <strain evidence="2 3">GMNB39</strain>
    </source>
</reference>
<feature type="domain" description="VWFA" evidence="1">
    <location>
        <begin position="804"/>
        <end position="1018"/>
    </location>
</feature>
<evidence type="ECO:0000313" key="2">
    <source>
        <dbReference type="EMBL" id="RUO97180.1"/>
    </source>
</evidence>
<dbReference type="CDD" id="cd00198">
    <property type="entry name" value="vWFA"/>
    <property type="match status" value="1"/>
</dbReference>
<comment type="caution">
    <text evidence="2">The sequence shown here is derived from an EMBL/GenBank/DDBJ whole genome shotgun (WGS) entry which is preliminary data.</text>
</comment>
<sequence>MFTARLAIVIKDVPKQDRAGIVQEFKSKFAKIVSSEGDNNFISRLYQGQMSILPWPIFNEPGFYTALTGTNMKSFYSYLSNWSLPPCYRYLDASKPKFGTARIFLPTVKTIMAKLKVCDWSSLDDNMVRNRALTTRFLIKQVIATGMEEVEPTIEPLKNRESGAIIEDKPATFLDVFGELEMAFDDHEIMPDSGFILLSESNILFRDLSSQVRSFFESNAQERSTALEDAEWYELYTTFVEFIVDRRIGRARQWFSVNTARFPSDHTEIAAASYELEQESEKLVATWSLCGLTCATCNLRCLDQSDHLDEHDCFTNHYCHHNCYFAEEHNLAHETSEAIQIPLCKLLAGHDGFHVCRDSDHLCGESCALYGRSNCQSTCTKPIGHEDESHQCASRIHYCGEPCSLRDVKDSKAGSQFSCNNACTVSYGEPHEIHQCENDTACPLRCCMPQCNKKCSSTDHFHALNNLAEHHICGEEHQCFEECECDGICEIKIQPQAQEESYVNKHGTFTYTKSHELIYIAILQWEQTSKRITCYMKIPAGQLTHTGKHVHAPIDNIFHASKCITKRLRSSFLSVFAKRNAPIVRTTVHFRMVIGRWSTTQATLYLDTVIKMALSFPLYSGNMIQTVFSAVDDEFEHEGFKFNTGDRGSAFLCKMFCKSLGRHRHVDYCKSEEHASCNTEGTQHITKRIDPNPDRAKDYVKHALYWKRTGFKDPYTKEEQEIFGKCDALCCSEEHQLKANQNASGTGGDGAMNFVAPTKSYCELPIFHSPFPRGTAPPNGVGYVSADGHHFKCRNPAGASSSFHIIFAVDRSASMKNKDVRPLHHSPIANLLRPRHDNRLGAVYDAVYRFMEARQTTSRNRAAGGSELTSNDRVSLLLFNEKATTVFVNRPIVEHTELMAEMLKYHAMEGTFFGAGIRRATEILVQHHDPSRIPFIIFLSDGGSNYPRKELQQLFQSAVRVGAMPFLSTVLFGCGAKTNDSMLKSISDFADNQHKLRANPQQQGTSNEKLRCQFYNALDTIQLVEHFTGIAQSLKEHKPALLQG</sequence>
<evidence type="ECO:0000259" key="1">
    <source>
        <dbReference type="PROSITE" id="PS50234"/>
    </source>
</evidence>
<dbReference type="Proteomes" id="UP000268093">
    <property type="component" value="Unassembled WGS sequence"/>
</dbReference>
<gene>
    <name evidence="2" type="ORF">BC936DRAFT_140849</name>
</gene>
<name>A0A433A3G0_9FUNG</name>
<dbReference type="InterPro" id="IPR036465">
    <property type="entry name" value="vWFA_dom_sf"/>
</dbReference>
<keyword evidence="3" id="KW-1185">Reference proteome</keyword>
<dbReference type="SMART" id="SM00327">
    <property type="entry name" value="VWA"/>
    <property type="match status" value="1"/>
</dbReference>
<dbReference type="OrthoDB" id="2414946at2759"/>
<dbReference type="SUPFAM" id="SSF53300">
    <property type="entry name" value="vWA-like"/>
    <property type="match status" value="1"/>
</dbReference>
<proteinExistence type="predicted"/>
<evidence type="ECO:0000313" key="3">
    <source>
        <dbReference type="Proteomes" id="UP000268093"/>
    </source>
</evidence>
<dbReference type="EMBL" id="RBNI01018064">
    <property type="protein sequence ID" value="RUO97180.1"/>
    <property type="molecule type" value="Genomic_DNA"/>
</dbReference>
<dbReference type="PROSITE" id="PS50234">
    <property type="entry name" value="VWFA"/>
    <property type="match status" value="1"/>
</dbReference>
<dbReference type="Gene3D" id="3.40.50.410">
    <property type="entry name" value="von Willebrand factor, type A domain"/>
    <property type="match status" value="1"/>
</dbReference>
<protein>
    <recommendedName>
        <fullName evidence="1">VWFA domain-containing protein</fullName>
    </recommendedName>
</protein>
<dbReference type="InterPro" id="IPR002035">
    <property type="entry name" value="VWF_A"/>
</dbReference>
<dbReference type="AlphaFoldDB" id="A0A433A3G0"/>
<accession>A0A433A3G0</accession>
<organism evidence="2 3">
    <name type="scientific">Jimgerdemannia flammicorona</name>
    <dbReference type="NCBI Taxonomy" id="994334"/>
    <lineage>
        <taxon>Eukaryota</taxon>
        <taxon>Fungi</taxon>
        <taxon>Fungi incertae sedis</taxon>
        <taxon>Mucoromycota</taxon>
        <taxon>Mucoromycotina</taxon>
        <taxon>Endogonomycetes</taxon>
        <taxon>Endogonales</taxon>
        <taxon>Endogonaceae</taxon>
        <taxon>Jimgerdemannia</taxon>
    </lineage>
</organism>
<dbReference type="Pfam" id="PF13519">
    <property type="entry name" value="VWA_2"/>
    <property type="match status" value="1"/>
</dbReference>